<keyword evidence="2" id="KW-1185">Reference proteome</keyword>
<protein>
    <submittedName>
        <fullName evidence="1">Uncharacterized protein</fullName>
    </submittedName>
</protein>
<reference evidence="1 2" key="1">
    <citation type="journal article" date="2006" name="Science">
        <title>The genome of black cottonwood, Populus trichocarpa (Torr. &amp; Gray).</title>
        <authorList>
            <person name="Tuskan G.A."/>
            <person name="Difazio S."/>
            <person name="Jansson S."/>
            <person name="Bohlmann J."/>
            <person name="Grigoriev I."/>
            <person name="Hellsten U."/>
            <person name="Putnam N."/>
            <person name="Ralph S."/>
            <person name="Rombauts S."/>
            <person name="Salamov A."/>
            <person name="Schein J."/>
            <person name="Sterck L."/>
            <person name="Aerts A."/>
            <person name="Bhalerao R.R."/>
            <person name="Bhalerao R.P."/>
            <person name="Blaudez D."/>
            <person name="Boerjan W."/>
            <person name="Brun A."/>
            <person name="Brunner A."/>
            <person name="Busov V."/>
            <person name="Campbell M."/>
            <person name="Carlson J."/>
            <person name="Chalot M."/>
            <person name="Chapman J."/>
            <person name="Chen G.L."/>
            <person name="Cooper D."/>
            <person name="Coutinho P.M."/>
            <person name="Couturier J."/>
            <person name="Covert S."/>
            <person name="Cronk Q."/>
            <person name="Cunningham R."/>
            <person name="Davis J."/>
            <person name="Degroeve S."/>
            <person name="Dejardin A."/>
            <person name="Depamphilis C."/>
            <person name="Detter J."/>
            <person name="Dirks B."/>
            <person name="Dubchak I."/>
            <person name="Duplessis S."/>
            <person name="Ehlting J."/>
            <person name="Ellis B."/>
            <person name="Gendler K."/>
            <person name="Goodstein D."/>
            <person name="Gribskov M."/>
            <person name="Grimwood J."/>
            <person name="Groover A."/>
            <person name="Gunter L."/>
            <person name="Hamberger B."/>
            <person name="Heinze B."/>
            <person name="Helariutta Y."/>
            <person name="Henrissat B."/>
            <person name="Holligan D."/>
            <person name="Holt R."/>
            <person name="Huang W."/>
            <person name="Islam-Faridi N."/>
            <person name="Jones S."/>
            <person name="Jones-Rhoades M."/>
            <person name="Jorgensen R."/>
            <person name="Joshi C."/>
            <person name="Kangasjarvi J."/>
            <person name="Karlsson J."/>
            <person name="Kelleher C."/>
            <person name="Kirkpatrick R."/>
            <person name="Kirst M."/>
            <person name="Kohler A."/>
            <person name="Kalluri U."/>
            <person name="Larimer F."/>
            <person name="Leebens-Mack J."/>
            <person name="Leple J.C."/>
            <person name="Locascio P."/>
            <person name="Lou Y."/>
            <person name="Lucas S."/>
            <person name="Martin F."/>
            <person name="Montanini B."/>
            <person name="Napoli C."/>
            <person name="Nelson D.R."/>
            <person name="Nelson C."/>
            <person name="Nieminen K."/>
            <person name="Nilsson O."/>
            <person name="Pereda V."/>
            <person name="Peter G."/>
            <person name="Philippe R."/>
            <person name="Pilate G."/>
            <person name="Poliakov A."/>
            <person name="Razumovskaya J."/>
            <person name="Richardson P."/>
            <person name="Rinaldi C."/>
            <person name="Ritland K."/>
            <person name="Rouze P."/>
            <person name="Ryaboy D."/>
            <person name="Schmutz J."/>
            <person name="Schrader J."/>
            <person name="Segerman B."/>
            <person name="Shin H."/>
            <person name="Siddiqui A."/>
            <person name="Sterky F."/>
            <person name="Terry A."/>
            <person name="Tsai C.J."/>
            <person name="Uberbacher E."/>
            <person name="Unneberg P."/>
            <person name="Vahala J."/>
            <person name="Wall K."/>
            <person name="Wessler S."/>
            <person name="Yang G."/>
            <person name="Yin T."/>
            <person name="Douglas C."/>
            <person name="Marra M."/>
            <person name="Sandberg G."/>
            <person name="Van de Peer Y."/>
            <person name="Rokhsar D."/>
        </authorList>
    </citation>
    <scope>NUCLEOTIDE SEQUENCE [LARGE SCALE GENOMIC DNA]</scope>
    <source>
        <strain evidence="2">cv. Nisqually</strain>
    </source>
</reference>
<organism evidence="1 2">
    <name type="scientific">Populus trichocarpa</name>
    <name type="common">Western balsam poplar</name>
    <name type="synonym">Populus balsamifera subsp. trichocarpa</name>
    <dbReference type="NCBI Taxonomy" id="3694"/>
    <lineage>
        <taxon>Eukaryota</taxon>
        <taxon>Viridiplantae</taxon>
        <taxon>Streptophyta</taxon>
        <taxon>Embryophyta</taxon>
        <taxon>Tracheophyta</taxon>
        <taxon>Spermatophyta</taxon>
        <taxon>Magnoliopsida</taxon>
        <taxon>eudicotyledons</taxon>
        <taxon>Gunneridae</taxon>
        <taxon>Pentapetalae</taxon>
        <taxon>rosids</taxon>
        <taxon>fabids</taxon>
        <taxon>Malpighiales</taxon>
        <taxon>Salicaceae</taxon>
        <taxon>Saliceae</taxon>
        <taxon>Populus</taxon>
    </lineage>
</organism>
<comment type="caution">
    <text evidence="1">The sequence shown here is derived from an EMBL/GenBank/DDBJ whole genome shotgun (WGS) entry which is preliminary data.</text>
</comment>
<name>A0ACC0RWX2_POPTR</name>
<gene>
    <name evidence="1" type="ORF">POPTR_015G087000v4</name>
</gene>
<accession>A0ACC0RWX2</accession>
<dbReference type="EMBL" id="CM009304">
    <property type="protein sequence ID" value="KAI9381327.1"/>
    <property type="molecule type" value="Genomic_DNA"/>
</dbReference>
<dbReference type="Proteomes" id="UP000006729">
    <property type="component" value="Chromosome 15"/>
</dbReference>
<evidence type="ECO:0000313" key="1">
    <source>
        <dbReference type="EMBL" id="KAI9381327.1"/>
    </source>
</evidence>
<sequence length="419" mass="48980">MFPGLLLNASRAHEFATDLLQKNDGTFVFKGPWFAGFDFMITSNSMNVQHILSKNFTNYHRNLEFKQIFEPLGDGIFNSDGDWWKTQRRIIHTSLKHRKFELALEKIIQQKILQGLFMVLDHVSVLGVEVDLQDVLHRLTFDNARALVLGFDPNCLSIDFPQVPYEKAYDVIEEVAFHRHLKPHGFWKLQKWLQIGQERKMKKAWEIIDHFLCQRISRKRELLSESKIQIEGEDHFDLLTYILVEDDDKGGEKGVFRKSDKFVRDMAFYLLAAGSDTVASGLVWFLWLVSTHPLVEMKILEEIKANLSVEGEEKWRFFNFKELSKLVYLHAAICEALRLYPPVPFEHKDSIESEILPSGHHIGRNTRIIYSLYSMGRMKEIWGEDCLEFKPERWISDQGQIKPVSPYKFIVSMQDRGLV</sequence>
<evidence type="ECO:0000313" key="2">
    <source>
        <dbReference type="Proteomes" id="UP000006729"/>
    </source>
</evidence>
<proteinExistence type="predicted"/>